<sequence>MDQLVADFISRMGLALPVAILVAVRAGRMTNQMKSQNMETKVTVLTIDVVKEKMVDQLSILLRVYGETIEDVNLPTEVNLQKVACDDRTFSFLWRPHFREHDDVRRRLRRIKLVGGGSSKQPPLDIDLNALEQELAPQLESGNG</sequence>
<keyword evidence="2" id="KW-1185">Reference proteome</keyword>
<evidence type="ECO:0000313" key="2">
    <source>
        <dbReference type="Proteomes" id="UP001164929"/>
    </source>
</evidence>
<name>A0AAD6M2I6_9ROSI</name>
<organism evidence="1 2">
    <name type="scientific">Populus alba x Populus x berolinensis</name>
    <dbReference type="NCBI Taxonomy" id="444605"/>
    <lineage>
        <taxon>Eukaryota</taxon>
        <taxon>Viridiplantae</taxon>
        <taxon>Streptophyta</taxon>
        <taxon>Embryophyta</taxon>
        <taxon>Tracheophyta</taxon>
        <taxon>Spermatophyta</taxon>
        <taxon>Magnoliopsida</taxon>
        <taxon>eudicotyledons</taxon>
        <taxon>Gunneridae</taxon>
        <taxon>Pentapetalae</taxon>
        <taxon>rosids</taxon>
        <taxon>fabids</taxon>
        <taxon>Malpighiales</taxon>
        <taxon>Salicaceae</taxon>
        <taxon>Saliceae</taxon>
        <taxon>Populus</taxon>
    </lineage>
</organism>
<reference evidence="1" key="1">
    <citation type="journal article" date="2023" name="Mol. Ecol. Resour.">
        <title>Chromosome-level genome assembly of a triploid poplar Populus alba 'Berolinensis'.</title>
        <authorList>
            <person name="Chen S."/>
            <person name="Yu Y."/>
            <person name="Wang X."/>
            <person name="Wang S."/>
            <person name="Zhang T."/>
            <person name="Zhou Y."/>
            <person name="He R."/>
            <person name="Meng N."/>
            <person name="Wang Y."/>
            <person name="Liu W."/>
            <person name="Liu Z."/>
            <person name="Liu J."/>
            <person name="Guo Q."/>
            <person name="Huang H."/>
            <person name="Sederoff R.R."/>
            <person name="Wang G."/>
            <person name="Qu G."/>
            <person name="Chen S."/>
        </authorList>
    </citation>
    <scope>NUCLEOTIDE SEQUENCE</scope>
    <source>
        <strain evidence="1">SC-2020</strain>
    </source>
</reference>
<protein>
    <submittedName>
        <fullName evidence="1">Uncharacterized protein</fullName>
    </submittedName>
</protein>
<dbReference type="EMBL" id="JAQIZT010000012">
    <property type="protein sequence ID" value="KAJ6977174.1"/>
    <property type="molecule type" value="Genomic_DNA"/>
</dbReference>
<dbReference type="AlphaFoldDB" id="A0AAD6M2I6"/>
<dbReference type="Proteomes" id="UP001164929">
    <property type="component" value="Chromosome 12"/>
</dbReference>
<accession>A0AAD6M2I6</accession>
<proteinExistence type="predicted"/>
<evidence type="ECO:0000313" key="1">
    <source>
        <dbReference type="EMBL" id="KAJ6977174.1"/>
    </source>
</evidence>
<comment type="caution">
    <text evidence="1">The sequence shown here is derived from an EMBL/GenBank/DDBJ whole genome shotgun (WGS) entry which is preliminary data.</text>
</comment>
<gene>
    <name evidence="1" type="ORF">NC653_029160</name>
</gene>